<sequence>MTTPDPLLALDPARIAPDGCVSIIGMAGAGKTTVGRELALQLGWAHVDTDNLIEATYGTRLQAVADSMDKESFLDVEAGVIRRIGARRTVLSTGGSVVYRPEAMAHLAALGPLVYLEVSLPLILQRIAMNPDRGLAIAPGQTIEDLYNERIALYRRHASFTVAADALSPGGCAARIVAWLTGGEA</sequence>
<evidence type="ECO:0000256" key="5">
    <source>
        <dbReference type="ARBA" id="ARBA00022840"/>
    </source>
</evidence>
<comment type="caution">
    <text evidence="8">The sequence shown here is derived from an EMBL/GenBank/DDBJ whole genome shotgun (WGS) entry which is preliminary data.</text>
</comment>
<feature type="binding site" evidence="7">
    <location>
        <position position="95"/>
    </location>
    <ligand>
        <name>substrate</name>
    </ligand>
</feature>
<evidence type="ECO:0000256" key="2">
    <source>
        <dbReference type="ARBA" id="ARBA00022679"/>
    </source>
</evidence>
<comment type="catalytic activity">
    <reaction evidence="7">
        <text>shikimate + ATP = 3-phosphoshikimate + ADP + H(+)</text>
        <dbReference type="Rhea" id="RHEA:13121"/>
        <dbReference type="ChEBI" id="CHEBI:15378"/>
        <dbReference type="ChEBI" id="CHEBI:30616"/>
        <dbReference type="ChEBI" id="CHEBI:36208"/>
        <dbReference type="ChEBI" id="CHEBI:145989"/>
        <dbReference type="ChEBI" id="CHEBI:456216"/>
        <dbReference type="EC" id="2.7.1.71"/>
    </reaction>
</comment>
<dbReference type="Pfam" id="PF01202">
    <property type="entry name" value="SKI"/>
    <property type="match status" value="1"/>
</dbReference>
<evidence type="ECO:0000256" key="1">
    <source>
        <dbReference type="ARBA" id="ARBA00022605"/>
    </source>
</evidence>
<comment type="similarity">
    <text evidence="7">Belongs to the shikimate kinase family.</text>
</comment>
<evidence type="ECO:0000256" key="7">
    <source>
        <dbReference type="HAMAP-Rule" id="MF_00109"/>
    </source>
</evidence>
<feature type="binding site" evidence="7">
    <location>
        <position position="32"/>
    </location>
    <ligand>
        <name>Mg(2+)</name>
        <dbReference type="ChEBI" id="CHEBI:18420"/>
    </ligand>
</feature>
<evidence type="ECO:0000256" key="4">
    <source>
        <dbReference type="ARBA" id="ARBA00022777"/>
    </source>
</evidence>
<dbReference type="PRINTS" id="PR01100">
    <property type="entry name" value="SHIKIMTKNASE"/>
</dbReference>
<dbReference type="InterPro" id="IPR000623">
    <property type="entry name" value="Shikimate_kinase/TSH1"/>
</dbReference>
<comment type="subunit">
    <text evidence="7">Monomer.</text>
</comment>
<dbReference type="RefSeq" id="WP_196607816.1">
    <property type="nucleotide sequence ID" value="NZ_VRYY01000009.1"/>
</dbReference>
<feature type="binding site" evidence="7">
    <location>
        <position position="133"/>
    </location>
    <ligand>
        <name>ATP</name>
        <dbReference type="ChEBI" id="CHEBI:30616"/>
    </ligand>
</feature>
<accession>A0ABS0J190</accession>
<keyword evidence="6 7" id="KW-0057">Aromatic amino acid biosynthesis</keyword>
<dbReference type="NCBIfam" id="NF040667">
    <property type="entry name" value="hom_kin_desulfo"/>
    <property type="match status" value="1"/>
</dbReference>
<feature type="binding site" evidence="7">
    <location>
        <position position="50"/>
    </location>
    <ligand>
        <name>substrate</name>
    </ligand>
</feature>
<feature type="binding site" evidence="7">
    <location>
        <position position="150"/>
    </location>
    <ligand>
        <name>substrate</name>
    </ligand>
</feature>
<evidence type="ECO:0000313" key="9">
    <source>
        <dbReference type="Proteomes" id="UP001194469"/>
    </source>
</evidence>
<reference evidence="8 9" key="1">
    <citation type="submission" date="2019-08" db="EMBL/GenBank/DDBJ databases">
        <authorList>
            <person name="Luo N."/>
        </authorList>
    </citation>
    <scope>NUCLEOTIDE SEQUENCE [LARGE SCALE GENOMIC DNA]</scope>
    <source>
        <strain evidence="8 9">NCIMB 9442</strain>
    </source>
</reference>
<evidence type="ECO:0000313" key="8">
    <source>
        <dbReference type="EMBL" id="MBG3875533.1"/>
    </source>
</evidence>
<keyword evidence="1 7" id="KW-0028">Amino-acid biosynthesis</keyword>
<comment type="cofactor">
    <cofactor evidence="7">
        <name>Mg(2+)</name>
        <dbReference type="ChEBI" id="CHEBI:18420"/>
    </cofactor>
    <text evidence="7">Binds 1 Mg(2+) ion per subunit.</text>
</comment>
<comment type="pathway">
    <text evidence="7">Metabolic intermediate biosynthesis; chorismate biosynthesis; chorismate from D-erythrose 4-phosphate and phosphoenolpyruvate: step 5/7.</text>
</comment>
<keyword evidence="2 7" id="KW-0808">Transferase</keyword>
<dbReference type="CDD" id="cd00464">
    <property type="entry name" value="SK"/>
    <property type="match status" value="1"/>
</dbReference>
<comment type="subcellular location">
    <subcellularLocation>
        <location evidence="7">Cytoplasm</location>
    </subcellularLocation>
</comment>
<keyword evidence="7" id="KW-0460">Magnesium</keyword>
<proteinExistence type="inferred from homology"/>
<dbReference type="SUPFAM" id="SSF52540">
    <property type="entry name" value="P-loop containing nucleoside triphosphate hydrolases"/>
    <property type="match status" value="1"/>
</dbReference>
<evidence type="ECO:0000256" key="3">
    <source>
        <dbReference type="ARBA" id="ARBA00022741"/>
    </source>
</evidence>
<protein>
    <recommendedName>
        <fullName evidence="7">Shikimate kinase</fullName>
        <shortName evidence="7">SK</shortName>
        <ecNumber evidence="7">2.7.1.71</ecNumber>
    </recommendedName>
</protein>
<name>A0ABS0J190_9BACT</name>
<keyword evidence="5 7" id="KW-0067">ATP-binding</keyword>
<dbReference type="EMBL" id="VRYY01000009">
    <property type="protein sequence ID" value="MBG3875533.1"/>
    <property type="molecule type" value="Genomic_DNA"/>
</dbReference>
<comment type="caution">
    <text evidence="7">Lacks conserved residue(s) required for the propagation of feature annotation.</text>
</comment>
<feature type="binding site" evidence="7">
    <location>
        <begin position="28"/>
        <end position="33"/>
    </location>
    <ligand>
        <name>ATP</name>
        <dbReference type="ChEBI" id="CHEBI:30616"/>
    </ligand>
</feature>
<keyword evidence="9" id="KW-1185">Reference proteome</keyword>
<dbReference type="Gene3D" id="3.40.50.300">
    <property type="entry name" value="P-loop containing nucleotide triphosphate hydrolases"/>
    <property type="match status" value="1"/>
</dbReference>
<gene>
    <name evidence="7" type="primary">aroK</name>
    <name evidence="8" type="ORF">FVW20_00450</name>
</gene>
<dbReference type="PANTHER" id="PTHR21087:SF16">
    <property type="entry name" value="SHIKIMATE KINASE 1, CHLOROPLASTIC"/>
    <property type="match status" value="1"/>
</dbReference>
<keyword evidence="7" id="KW-0963">Cytoplasm</keyword>
<dbReference type="InterPro" id="IPR031322">
    <property type="entry name" value="Shikimate/glucono_kinase"/>
</dbReference>
<dbReference type="PANTHER" id="PTHR21087">
    <property type="entry name" value="SHIKIMATE KINASE"/>
    <property type="match status" value="1"/>
</dbReference>
<organism evidence="8 9">
    <name type="scientific">Nitratidesulfovibrio oxamicus</name>
    <dbReference type="NCBI Taxonomy" id="32016"/>
    <lineage>
        <taxon>Bacteria</taxon>
        <taxon>Pseudomonadati</taxon>
        <taxon>Thermodesulfobacteriota</taxon>
        <taxon>Desulfovibrionia</taxon>
        <taxon>Desulfovibrionales</taxon>
        <taxon>Desulfovibrionaceae</taxon>
        <taxon>Nitratidesulfovibrio</taxon>
    </lineage>
</organism>
<evidence type="ECO:0000256" key="6">
    <source>
        <dbReference type="ARBA" id="ARBA00023141"/>
    </source>
</evidence>
<dbReference type="HAMAP" id="MF_00109">
    <property type="entry name" value="Shikimate_kinase"/>
    <property type="match status" value="1"/>
</dbReference>
<dbReference type="Proteomes" id="UP001194469">
    <property type="component" value="Unassembled WGS sequence"/>
</dbReference>
<keyword evidence="4 7" id="KW-0418">Kinase</keyword>
<comment type="function">
    <text evidence="7">Catalyzes the specific phosphorylation of the 3-hydroxyl group of shikimic acid using ATP as a cosubstrate.</text>
</comment>
<dbReference type="EC" id="2.7.1.71" evidence="7"/>
<dbReference type="InterPro" id="IPR027417">
    <property type="entry name" value="P-loop_NTPase"/>
</dbReference>
<keyword evidence="7" id="KW-0479">Metal-binding</keyword>
<keyword evidence="3 7" id="KW-0547">Nucleotide-binding</keyword>
<dbReference type="GO" id="GO:0016301">
    <property type="term" value="F:kinase activity"/>
    <property type="evidence" value="ECO:0007669"/>
    <property type="project" value="UniProtKB-KW"/>
</dbReference>